<gene>
    <name evidence="1" type="ORF">MRATA1EN1_LOCUS15535</name>
</gene>
<accession>A0ABN8YYZ4</accession>
<protein>
    <submittedName>
        <fullName evidence="1">Uncharacterized protein</fullName>
    </submittedName>
</protein>
<organism evidence="1 2">
    <name type="scientific">Rangifer tarandus platyrhynchus</name>
    <name type="common">Svalbard reindeer</name>
    <dbReference type="NCBI Taxonomy" id="3082113"/>
    <lineage>
        <taxon>Eukaryota</taxon>
        <taxon>Metazoa</taxon>
        <taxon>Chordata</taxon>
        <taxon>Craniata</taxon>
        <taxon>Vertebrata</taxon>
        <taxon>Euteleostomi</taxon>
        <taxon>Mammalia</taxon>
        <taxon>Eutheria</taxon>
        <taxon>Laurasiatheria</taxon>
        <taxon>Artiodactyla</taxon>
        <taxon>Ruminantia</taxon>
        <taxon>Pecora</taxon>
        <taxon>Cervidae</taxon>
        <taxon>Odocoileinae</taxon>
        <taxon>Rangifer</taxon>
    </lineage>
</organism>
<dbReference type="Proteomes" id="UP001176941">
    <property type="component" value="Chromosome 25"/>
</dbReference>
<sequence length="100" mass="11062">MLLSFGELALCRCPESQQYTPLSSPKGQEPAGAGSSDLHLHTHLQDVFLLLVSAPWWVRLVERLVHASCREVPASAPWWVRLVERLVQGSCREGLVSAPC</sequence>
<dbReference type="EMBL" id="OX459961">
    <property type="protein sequence ID" value="CAI9166573.1"/>
    <property type="molecule type" value="Genomic_DNA"/>
</dbReference>
<proteinExistence type="predicted"/>
<reference evidence="1" key="1">
    <citation type="submission" date="2023-04" db="EMBL/GenBank/DDBJ databases">
        <authorList>
            <consortium name="ELIXIR-Norway"/>
        </authorList>
    </citation>
    <scope>NUCLEOTIDE SEQUENCE [LARGE SCALE GENOMIC DNA]</scope>
</reference>
<keyword evidence="2" id="KW-1185">Reference proteome</keyword>
<evidence type="ECO:0000313" key="2">
    <source>
        <dbReference type="Proteomes" id="UP001176941"/>
    </source>
</evidence>
<evidence type="ECO:0000313" key="1">
    <source>
        <dbReference type="EMBL" id="CAI9166573.1"/>
    </source>
</evidence>
<name>A0ABN8YYZ4_RANTA</name>